<gene>
    <name evidence="2" type="ORF">NEOLEDRAFT_1131117</name>
</gene>
<dbReference type="AlphaFoldDB" id="A0A165TSW3"/>
<dbReference type="InterPro" id="IPR059179">
    <property type="entry name" value="MLKL-like_MCAfunc"/>
</dbReference>
<dbReference type="Gene3D" id="1.10.510.10">
    <property type="entry name" value="Transferase(Phosphotransferase) domain 1"/>
    <property type="match status" value="1"/>
</dbReference>
<dbReference type="InterPro" id="IPR036537">
    <property type="entry name" value="Adaptor_Cbl_N_dom_sf"/>
</dbReference>
<evidence type="ECO:0000313" key="3">
    <source>
        <dbReference type="Proteomes" id="UP000076761"/>
    </source>
</evidence>
<dbReference type="OrthoDB" id="4062651at2759"/>
<dbReference type="Gene3D" id="1.20.930.20">
    <property type="entry name" value="Adaptor protein Cbl, N-terminal domain"/>
    <property type="match status" value="1"/>
</dbReference>
<dbReference type="InterPro" id="IPR051681">
    <property type="entry name" value="Ser/Thr_Kinases-Pseudokinases"/>
</dbReference>
<dbReference type="Proteomes" id="UP000076761">
    <property type="component" value="Unassembled WGS sequence"/>
</dbReference>
<dbReference type="GO" id="GO:0007166">
    <property type="term" value="P:cell surface receptor signaling pathway"/>
    <property type="evidence" value="ECO:0007669"/>
    <property type="project" value="InterPro"/>
</dbReference>
<proteinExistence type="predicted"/>
<name>A0A165TSW3_9AGAM</name>
<dbReference type="InterPro" id="IPR011009">
    <property type="entry name" value="Kinase-like_dom_sf"/>
</dbReference>
<keyword evidence="2" id="KW-0808">Transferase</keyword>
<protein>
    <submittedName>
        <fullName evidence="2">Kinase-like protein</fullName>
    </submittedName>
</protein>
<dbReference type="GO" id="GO:0004674">
    <property type="term" value="F:protein serine/threonine kinase activity"/>
    <property type="evidence" value="ECO:0007669"/>
    <property type="project" value="TreeGrafter"/>
</dbReference>
<organism evidence="2 3">
    <name type="scientific">Neolentinus lepideus HHB14362 ss-1</name>
    <dbReference type="NCBI Taxonomy" id="1314782"/>
    <lineage>
        <taxon>Eukaryota</taxon>
        <taxon>Fungi</taxon>
        <taxon>Dikarya</taxon>
        <taxon>Basidiomycota</taxon>
        <taxon>Agaricomycotina</taxon>
        <taxon>Agaricomycetes</taxon>
        <taxon>Gloeophyllales</taxon>
        <taxon>Gloeophyllaceae</taxon>
        <taxon>Neolentinus</taxon>
    </lineage>
</organism>
<evidence type="ECO:0000313" key="2">
    <source>
        <dbReference type="EMBL" id="KZT27126.1"/>
    </source>
</evidence>
<dbReference type="InterPro" id="IPR000719">
    <property type="entry name" value="Prot_kinase_dom"/>
</dbReference>
<dbReference type="CDD" id="cd21037">
    <property type="entry name" value="MLKL_NTD"/>
    <property type="match status" value="1"/>
</dbReference>
<dbReference type="PANTHER" id="PTHR44329">
    <property type="entry name" value="SERINE/THREONINE-PROTEIN KINASE TNNI3K-RELATED"/>
    <property type="match status" value="1"/>
</dbReference>
<dbReference type="GO" id="GO:0005524">
    <property type="term" value="F:ATP binding"/>
    <property type="evidence" value="ECO:0007669"/>
    <property type="project" value="InterPro"/>
</dbReference>
<sequence>MSQRRHGHVWTKRRCEYERHEATDNQRDTAFVLLLDCIHLHDTLLPCATVLIKAGPDCRLFAVPKSLPSYIMPIPRQIRRCSDGGKKAAKKAAGMFVLIAIEIKQVDWSVAYSIIKGMLDTVVQVTPAAAPAVAVIDQIVQLAQQVSTNRRAVSALVDRCRDLEKALETAEQQKLSRRLRQAFASSRTVLAGVLGRMTGWATLNVVKAFIQQDTITKDIQQSHTDVLSCIEKFHLVFNLDMHQMQEEFKQQQEQDTREIMEKLASIEEGTGMVMDIVQETRSDVRQVASMMQDGLKLYSESDPRRQVLAKNLHLVLEEAGELLPDMSLDHGEVALTLGSEVMAPKTGRMHVYQLGTYLSSQQVLVKRIGNEMQDEIIARNRFRREAAVWLRVWKQDRGRYTVPMYGFWVTPVDKYLYLVSSYYPNGTADQWVKKYPNVNHIAILRDAARGLSVLHSLRIFHGDFRGASIVIGPDGNGLLSDFALSKPLDDCQTSIPMSLVDVESMRWQAPETITDWQLSMASDIWGFGMTVYELLTHQRPFFDREKDWKGYKGIAALVVDKGTRPTRLLDEDVVNRGLDDEVWNFILNRCWQLHEADRVLIGEVVEFFNDPKRVA</sequence>
<feature type="domain" description="Protein kinase" evidence="1">
    <location>
        <begin position="335"/>
        <end position="608"/>
    </location>
</feature>
<keyword evidence="2" id="KW-0418">Kinase</keyword>
<dbReference type="EMBL" id="KV425563">
    <property type="protein sequence ID" value="KZT27126.1"/>
    <property type="molecule type" value="Genomic_DNA"/>
</dbReference>
<dbReference type="STRING" id="1314782.A0A165TSW3"/>
<dbReference type="SUPFAM" id="SSF56112">
    <property type="entry name" value="Protein kinase-like (PK-like)"/>
    <property type="match status" value="1"/>
</dbReference>
<keyword evidence="3" id="KW-1185">Reference proteome</keyword>
<dbReference type="PROSITE" id="PS50011">
    <property type="entry name" value="PROTEIN_KINASE_DOM"/>
    <property type="match status" value="1"/>
</dbReference>
<dbReference type="InParanoid" id="A0A165TSW3"/>
<evidence type="ECO:0000259" key="1">
    <source>
        <dbReference type="PROSITE" id="PS50011"/>
    </source>
</evidence>
<reference evidence="2 3" key="1">
    <citation type="journal article" date="2016" name="Mol. Biol. Evol.">
        <title>Comparative Genomics of Early-Diverging Mushroom-Forming Fungi Provides Insights into the Origins of Lignocellulose Decay Capabilities.</title>
        <authorList>
            <person name="Nagy L.G."/>
            <person name="Riley R."/>
            <person name="Tritt A."/>
            <person name="Adam C."/>
            <person name="Daum C."/>
            <person name="Floudas D."/>
            <person name="Sun H."/>
            <person name="Yadav J.S."/>
            <person name="Pangilinan J."/>
            <person name="Larsson K.H."/>
            <person name="Matsuura K."/>
            <person name="Barry K."/>
            <person name="Labutti K."/>
            <person name="Kuo R."/>
            <person name="Ohm R.A."/>
            <person name="Bhattacharya S.S."/>
            <person name="Shirouzu T."/>
            <person name="Yoshinaga Y."/>
            <person name="Martin F.M."/>
            <person name="Grigoriev I.V."/>
            <person name="Hibbett D.S."/>
        </authorList>
    </citation>
    <scope>NUCLEOTIDE SEQUENCE [LARGE SCALE GENOMIC DNA]</scope>
    <source>
        <strain evidence="2 3">HHB14362 ss-1</strain>
    </source>
</reference>
<dbReference type="Pfam" id="PF00069">
    <property type="entry name" value="Pkinase"/>
    <property type="match status" value="1"/>
</dbReference>
<accession>A0A165TSW3</accession>
<dbReference type="PANTHER" id="PTHR44329:SF214">
    <property type="entry name" value="PROTEIN KINASE DOMAIN-CONTAINING PROTEIN"/>
    <property type="match status" value="1"/>
</dbReference>